<proteinExistence type="predicted"/>
<dbReference type="PANTHER" id="PTHR43312">
    <property type="entry name" value="D-THREO-ALDOSE 1-DEHYDROGENASE"/>
    <property type="match status" value="1"/>
</dbReference>
<evidence type="ECO:0000259" key="1">
    <source>
        <dbReference type="Pfam" id="PF00248"/>
    </source>
</evidence>
<organism evidence="2 3">
    <name type="scientific">Polymorphobacter multimanifer</name>
    <dbReference type="NCBI Taxonomy" id="1070431"/>
    <lineage>
        <taxon>Bacteria</taxon>
        <taxon>Pseudomonadati</taxon>
        <taxon>Pseudomonadota</taxon>
        <taxon>Alphaproteobacteria</taxon>
        <taxon>Sphingomonadales</taxon>
        <taxon>Sphingosinicellaceae</taxon>
        <taxon>Polymorphobacter</taxon>
    </lineage>
</organism>
<dbReference type="RefSeq" id="WP_184202815.1">
    <property type="nucleotide sequence ID" value="NZ_BMOX01000064.1"/>
</dbReference>
<dbReference type="EMBL" id="JACIIV010000038">
    <property type="protein sequence ID" value="MBB6229260.1"/>
    <property type="molecule type" value="Genomic_DNA"/>
</dbReference>
<name>A0A841LA03_9SPHN</name>
<keyword evidence="3" id="KW-1185">Reference proteome</keyword>
<dbReference type="InterPro" id="IPR053135">
    <property type="entry name" value="AKR2_Oxidoreductase"/>
</dbReference>
<dbReference type="PANTHER" id="PTHR43312:SF1">
    <property type="entry name" value="NADP-DEPENDENT OXIDOREDUCTASE DOMAIN-CONTAINING PROTEIN"/>
    <property type="match status" value="1"/>
</dbReference>
<reference evidence="2 3" key="1">
    <citation type="submission" date="2020-08" db="EMBL/GenBank/DDBJ databases">
        <title>Genomic Encyclopedia of Type Strains, Phase IV (KMG-IV): sequencing the most valuable type-strain genomes for metagenomic binning, comparative biology and taxonomic classification.</title>
        <authorList>
            <person name="Goeker M."/>
        </authorList>
    </citation>
    <scope>NUCLEOTIDE SEQUENCE [LARGE SCALE GENOMIC DNA]</scope>
    <source>
        <strain evidence="2 3">DSM 102189</strain>
    </source>
</reference>
<dbReference type="Proteomes" id="UP000538147">
    <property type="component" value="Unassembled WGS sequence"/>
</dbReference>
<dbReference type="SUPFAM" id="SSF51430">
    <property type="entry name" value="NAD(P)-linked oxidoreductase"/>
    <property type="match status" value="1"/>
</dbReference>
<comment type="caution">
    <text evidence="2">The sequence shown here is derived from an EMBL/GenBank/DDBJ whole genome shotgun (WGS) entry which is preliminary data.</text>
</comment>
<evidence type="ECO:0000313" key="3">
    <source>
        <dbReference type="Proteomes" id="UP000538147"/>
    </source>
</evidence>
<protein>
    <submittedName>
        <fullName evidence="2">Diketogulonate reductase-like aldo/keto reductase</fullName>
    </submittedName>
</protein>
<sequence>MPAIGRGTFLTFDLLPDAKRNALRQVMQAYWDGGARLIDTSPLDGSAEIAVGDFATALGIGEQMFVANKIWATGDYLADESHIRRSLDLSEGHLSRSKIDLMQCHSLINIDVVLPYLRAWKREGRIRYTGVSHRENVYHPVLASWVERGDLDFLQVNYSIFNRAAEQMLLPMTQRRGVAVNVNMPFEKARLFKVVEGRDPPTFAREFGAETWAAFFLKYVLSHPAVTCVLPATSNPAHAKENVAAMKGPLPDEATGRRMVAHMDGIPGFSTIAETPWYPGKRYMGLIGRSQAQLKARS</sequence>
<dbReference type="CDD" id="cd19095">
    <property type="entry name" value="AKR_PA4992-like"/>
    <property type="match status" value="1"/>
</dbReference>
<dbReference type="Pfam" id="PF00248">
    <property type="entry name" value="Aldo_ket_red"/>
    <property type="match status" value="1"/>
</dbReference>
<dbReference type="InterPro" id="IPR036812">
    <property type="entry name" value="NAD(P)_OxRdtase_dom_sf"/>
</dbReference>
<accession>A0A841LA03</accession>
<dbReference type="Gene3D" id="3.20.20.100">
    <property type="entry name" value="NADP-dependent oxidoreductase domain"/>
    <property type="match status" value="1"/>
</dbReference>
<feature type="domain" description="NADP-dependent oxidoreductase" evidence="1">
    <location>
        <begin position="19"/>
        <end position="254"/>
    </location>
</feature>
<dbReference type="InterPro" id="IPR023210">
    <property type="entry name" value="NADP_OxRdtase_dom"/>
</dbReference>
<evidence type="ECO:0000313" key="2">
    <source>
        <dbReference type="EMBL" id="MBB6229260.1"/>
    </source>
</evidence>
<dbReference type="AlphaFoldDB" id="A0A841LA03"/>
<gene>
    <name evidence="2" type="ORF">FHS79_003461</name>
</gene>